<dbReference type="PANTHER" id="PTHR47723">
    <property type="entry name" value="OS05G0353850 PROTEIN"/>
    <property type="match status" value="1"/>
</dbReference>
<dbReference type="Pfam" id="PF13456">
    <property type="entry name" value="RVT_3"/>
    <property type="match status" value="1"/>
</dbReference>
<evidence type="ECO:0000259" key="1">
    <source>
        <dbReference type="Pfam" id="PF13456"/>
    </source>
</evidence>
<evidence type="ECO:0000313" key="3">
    <source>
        <dbReference type="Proteomes" id="UP000289738"/>
    </source>
</evidence>
<dbReference type="CDD" id="cd06222">
    <property type="entry name" value="RNase_H_like"/>
    <property type="match status" value="1"/>
</dbReference>
<dbReference type="PANTHER" id="PTHR47723:SF19">
    <property type="entry name" value="POLYNUCLEOTIDYL TRANSFERASE, RIBONUCLEASE H-LIKE SUPERFAMILY PROTEIN"/>
    <property type="match status" value="1"/>
</dbReference>
<organism evidence="2 3">
    <name type="scientific">Arachis hypogaea</name>
    <name type="common">Peanut</name>
    <dbReference type="NCBI Taxonomy" id="3818"/>
    <lineage>
        <taxon>Eukaryota</taxon>
        <taxon>Viridiplantae</taxon>
        <taxon>Streptophyta</taxon>
        <taxon>Embryophyta</taxon>
        <taxon>Tracheophyta</taxon>
        <taxon>Spermatophyta</taxon>
        <taxon>Magnoliopsida</taxon>
        <taxon>eudicotyledons</taxon>
        <taxon>Gunneridae</taxon>
        <taxon>Pentapetalae</taxon>
        <taxon>rosids</taxon>
        <taxon>fabids</taxon>
        <taxon>Fabales</taxon>
        <taxon>Fabaceae</taxon>
        <taxon>Papilionoideae</taxon>
        <taxon>50 kb inversion clade</taxon>
        <taxon>dalbergioids sensu lato</taxon>
        <taxon>Dalbergieae</taxon>
        <taxon>Pterocarpus clade</taxon>
        <taxon>Arachis</taxon>
    </lineage>
</organism>
<name>A0A445AL70_ARAHY</name>
<keyword evidence="3" id="KW-1185">Reference proteome</keyword>
<dbReference type="SUPFAM" id="SSF53098">
    <property type="entry name" value="Ribonuclease H-like"/>
    <property type="match status" value="1"/>
</dbReference>
<accession>A0A445AL70</accession>
<protein>
    <recommendedName>
        <fullName evidence="1">RNase H type-1 domain-containing protein</fullName>
    </recommendedName>
</protein>
<feature type="domain" description="RNase H type-1" evidence="1">
    <location>
        <begin position="11"/>
        <end position="96"/>
    </location>
</feature>
<dbReference type="Proteomes" id="UP000289738">
    <property type="component" value="Chromosome B02"/>
</dbReference>
<dbReference type="InterPro" id="IPR053151">
    <property type="entry name" value="RNase_H-like"/>
</dbReference>
<dbReference type="InterPro" id="IPR012337">
    <property type="entry name" value="RNaseH-like_sf"/>
</dbReference>
<dbReference type="InterPro" id="IPR002156">
    <property type="entry name" value="RNaseH_domain"/>
</dbReference>
<gene>
    <name evidence="2" type="ORF">Ahy_B02g061503</name>
</gene>
<dbReference type="InterPro" id="IPR036397">
    <property type="entry name" value="RNaseH_sf"/>
</dbReference>
<dbReference type="GO" id="GO:0004523">
    <property type="term" value="F:RNA-DNA hybrid ribonuclease activity"/>
    <property type="evidence" value="ECO:0007669"/>
    <property type="project" value="InterPro"/>
</dbReference>
<sequence length="104" mass="11383">MITGSVMRVKASSALVAEAMVVRNALIISKILQMENVIFETDSLTITQVVKSRGNIGEIQPILQDIKMLMENSDKCGLTWVPKKDNVLAHFIAKLAATNNLGSR</sequence>
<comment type="caution">
    <text evidence="2">The sequence shown here is derived from an EMBL/GenBank/DDBJ whole genome shotgun (WGS) entry which is preliminary data.</text>
</comment>
<dbReference type="STRING" id="3818.A0A445AL70"/>
<dbReference type="GO" id="GO:0003676">
    <property type="term" value="F:nucleic acid binding"/>
    <property type="evidence" value="ECO:0007669"/>
    <property type="project" value="InterPro"/>
</dbReference>
<evidence type="ECO:0000313" key="2">
    <source>
        <dbReference type="EMBL" id="RYR27173.1"/>
    </source>
</evidence>
<proteinExistence type="predicted"/>
<dbReference type="InterPro" id="IPR044730">
    <property type="entry name" value="RNase_H-like_dom_plant"/>
</dbReference>
<dbReference type="AlphaFoldDB" id="A0A445AL70"/>
<reference evidence="2 3" key="1">
    <citation type="submission" date="2019-01" db="EMBL/GenBank/DDBJ databases">
        <title>Sequencing of cultivated peanut Arachis hypogaea provides insights into genome evolution and oil improvement.</title>
        <authorList>
            <person name="Chen X."/>
        </authorList>
    </citation>
    <scope>NUCLEOTIDE SEQUENCE [LARGE SCALE GENOMIC DNA]</scope>
    <source>
        <strain evidence="3">cv. Fuhuasheng</strain>
        <tissue evidence="2">Leaves</tissue>
    </source>
</reference>
<dbReference type="Gene3D" id="3.30.420.10">
    <property type="entry name" value="Ribonuclease H-like superfamily/Ribonuclease H"/>
    <property type="match status" value="1"/>
</dbReference>
<dbReference type="EMBL" id="SDMP01000012">
    <property type="protein sequence ID" value="RYR27173.1"/>
    <property type="molecule type" value="Genomic_DNA"/>
</dbReference>